<dbReference type="RefSeq" id="WP_188027080.1">
    <property type="nucleotide sequence ID" value="NZ_JACHGR010000007.1"/>
</dbReference>
<dbReference type="PANTHER" id="PTHR44186:SF1">
    <property type="entry name" value="BARDET-BIEDL SYNDROME 4 PROTEIN"/>
    <property type="match status" value="1"/>
</dbReference>
<keyword evidence="1" id="KW-0677">Repeat</keyword>
<evidence type="ECO:0000256" key="3">
    <source>
        <dbReference type="PROSITE-ProRule" id="PRU00339"/>
    </source>
</evidence>
<evidence type="ECO:0000256" key="2">
    <source>
        <dbReference type="ARBA" id="ARBA00022803"/>
    </source>
</evidence>
<dbReference type="InterPro" id="IPR011990">
    <property type="entry name" value="TPR-like_helical_dom_sf"/>
</dbReference>
<organism evidence="5 6">
    <name type="scientific">Tolumonas osonensis</name>
    <dbReference type="NCBI Taxonomy" id="675874"/>
    <lineage>
        <taxon>Bacteria</taxon>
        <taxon>Pseudomonadati</taxon>
        <taxon>Pseudomonadota</taxon>
        <taxon>Gammaproteobacteria</taxon>
        <taxon>Aeromonadales</taxon>
        <taxon>Aeromonadaceae</taxon>
        <taxon>Tolumonas</taxon>
    </lineage>
</organism>
<dbReference type="AlphaFoldDB" id="A0A841GEJ0"/>
<dbReference type="Pfam" id="PF14559">
    <property type="entry name" value="TPR_19"/>
    <property type="match status" value="1"/>
</dbReference>
<gene>
    <name evidence="5" type="ORF">HNR75_002291</name>
</gene>
<evidence type="ECO:0000313" key="6">
    <source>
        <dbReference type="Proteomes" id="UP000585721"/>
    </source>
</evidence>
<dbReference type="Proteomes" id="UP000585721">
    <property type="component" value="Unassembled WGS sequence"/>
</dbReference>
<evidence type="ECO:0000313" key="5">
    <source>
        <dbReference type="EMBL" id="MBB6056359.1"/>
    </source>
</evidence>
<evidence type="ECO:0000256" key="1">
    <source>
        <dbReference type="ARBA" id="ARBA00022737"/>
    </source>
</evidence>
<sequence length="258" mass="28915">MKRNLLLLWTALIALSGCVTETTIIGKNSVKQENSIDNAAAAKTRIQLGMGYLNNGQMAPAKYNFEKGIELDPDSAEPYLALAYYYQAVGDKSSAQRTYEKLLSSHGNNPDVLNNYGAFLCRNLNYSEADKMFMRAIAQPHYLKMDDSYENAGICALKSGKKEKAQEYYKLALGYNPHKVRLLLDLAEMALDANKPADAELWLSSYRKKANDTPQSLWLSIRTAQAQGRIADTHLFGQTLVTQFPSSTQAKRYQNNDY</sequence>
<dbReference type="InterPro" id="IPR019734">
    <property type="entry name" value="TPR_rpt"/>
</dbReference>
<dbReference type="PANTHER" id="PTHR44186">
    <property type="match status" value="1"/>
</dbReference>
<feature type="signal peptide" evidence="4">
    <location>
        <begin position="1"/>
        <end position="21"/>
    </location>
</feature>
<feature type="chain" id="PRO_5032728327" evidence="4">
    <location>
        <begin position="22"/>
        <end position="258"/>
    </location>
</feature>
<feature type="repeat" description="TPR" evidence="3">
    <location>
        <begin position="42"/>
        <end position="75"/>
    </location>
</feature>
<dbReference type="EMBL" id="JACHGR010000007">
    <property type="protein sequence ID" value="MBB6056359.1"/>
    <property type="molecule type" value="Genomic_DNA"/>
</dbReference>
<reference evidence="5 6" key="1">
    <citation type="submission" date="2020-08" db="EMBL/GenBank/DDBJ databases">
        <title>Genomic Encyclopedia of Type Strains, Phase IV (KMG-IV): sequencing the most valuable type-strain genomes for metagenomic binning, comparative biology and taxonomic classification.</title>
        <authorList>
            <person name="Goeker M."/>
        </authorList>
    </citation>
    <scope>NUCLEOTIDE SEQUENCE [LARGE SCALE GENOMIC DNA]</scope>
    <source>
        <strain evidence="5 6">DSM 22975</strain>
    </source>
</reference>
<keyword evidence="6" id="KW-1185">Reference proteome</keyword>
<feature type="repeat" description="TPR" evidence="3">
    <location>
        <begin position="146"/>
        <end position="179"/>
    </location>
</feature>
<dbReference type="Gene3D" id="1.25.40.10">
    <property type="entry name" value="Tetratricopeptide repeat domain"/>
    <property type="match status" value="1"/>
</dbReference>
<keyword evidence="4" id="KW-0732">Signal</keyword>
<dbReference type="Pfam" id="PF13431">
    <property type="entry name" value="TPR_17"/>
    <property type="match status" value="1"/>
</dbReference>
<name>A0A841GEJ0_9GAMM</name>
<dbReference type="SMART" id="SM00028">
    <property type="entry name" value="TPR"/>
    <property type="match status" value="3"/>
</dbReference>
<evidence type="ECO:0000256" key="4">
    <source>
        <dbReference type="SAM" id="SignalP"/>
    </source>
</evidence>
<dbReference type="PROSITE" id="PS51257">
    <property type="entry name" value="PROKAR_LIPOPROTEIN"/>
    <property type="match status" value="1"/>
</dbReference>
<dbReference type="PROSITE" id="PS50005">
    <property type="entry name" value="TPR"/>
    <property type="match status" value="2"/>
</dbReference>
<dbReference type="NCBIfam" id="TIGR02521">
    <property type="entry name" value="type_IV_pilW"/>
    <property type="match status" value="1"/>
</dbReference>
<accession>A0A841GEJ0</accession>
<comment type="caution">
    <text evidence="5">The sequence shown here is derived from an EMBL/GenBank/DDBJ whole genome shotgun (WGS) entry which is preliminary data.</text>
</comment>
<protein>
    <submittedName>
        <fullName evidence="5">Type IV pilus assembly protein PilF</fullName>
    </submittedName>
</protein>
<keyword evidence="2 3" id="KW-0802">TPR repeat</keyword>
<proteinExistence type="predicted"/>
<dbReference type="SUPFAM" id="SSF48452">
    <property type="entry name" value="TPR-like"/>
    <property type="match status" value="1"/>
</dbReference>
<dbReference type="InterPro" id="IPR013360">
    <property type="entry name" value="Pilus_4_PilW"/>
</dbReference>